<organism evidence="13 14">
    <name type="scientific">Amycolatopsis taiwanensis</name>
    <dbReference type="NCBI Taxonomy" id="342230"/>
    <lineage>
        <taxon>Bacteria</taxon>
        <taxon>Bacillati</taxon>
        <taxon>Actinomycetota</taxon>
        <taxon>Actinomycetes</taxon>
        <taxon>Pseudonocardiales</taxon>
        <taxon>Pseudonocardiaceae</taxon>
        <taxon>Amycolatopsis</taxon>
    </lineage>
</organism>
<evidence type="ECO:0000256" key="2">
    <source>
        <dbReference type="ARBA" id="ARBA00012438"/>
    </source>
</evidence>
<gene>
    <name evidence="13" type="ORF">Atai01_06560</name>
</gene>
<protein>
    <recommendedName>
        <fullName evidence="2">histidine kinase</fullName>
        <ecNumber evidence="2">2.7.13.3</ecNumber>
    </recommendedName>
</protein>
<dbReference type="Pfam" id="PF07730">
    <property type="entry name" value="HisKA_3"/>
    <property type="match status" value="1"/>
</dbReference>
<dbReference type="AlphaFoldDB" id="A0A9W6QXU3"/>
<dbReference type="InterPro" id="IPR003594">
    <property type="entry name" value="HATPase_dom"/>
</dbReference>
<feature type="transmembrane region" description="Helical" evidence="9">
    <location>
        <begin position="12"/>
        <end position="34"/>
    </location>
</feature>
<evidence type="ECO:0000256" key="7">
    <source>
        <dbReference type="ARBA" id="ARBA00022840"/>
    </source>
</evidence>
<comment type="caution">
    <text evidence="13">The sequence shown here is derived from an EMBL/GenBank/DDBJ whole genome shotgun (WGS) entry which is preliminary data.</text>
</comment>
<comment type="catalytic activity">
    <reaction evidence="1">
        <text>ATP + protein L-histidine = ADP + protein N-phospho-L-histidine.</text>
        <dbReference type="EC" id="2.7.13.3"/>
    </reaction>
</comment>
<feature type="transmembrane region" description="Helical" evidence="9">
    <location>
        <begin position="151"/>
        <end position="176"/>
    </location>
</feature>
<dbReference type="PANTHER" id="PTHR24421">
    <property type="entry name" value="NITRATE/NITRITE SENSOR PROTEIN NARX-RELATED"/>
    <property type="match status" value="1"/>
</dbReference>
<feature type="transmembrane region" description="Helical" evidence="9">
    <location>
        <begin position="104"/>
        <end position="131"/>
    </location>
</feature>
<evidence type="ECO:0000256" key="9">
    <source>
        <dbReference type="SAM" id="Phobius"/>
    </source>
</evidence>
<feature type="domain" description="Histidine kinase/HSP90-like ATPase" evidence="10">
    <location>
        <begin position="324"/>
        <end position="408"/>
    </location>
</feature>
<evidence type="ECO:0000256" key="3">
    <source>
        <dbReference type="ARBA" id="ARBA00022553"/>
    </source>
</evidence>
<dbReference type="EMBL" id="BSTI01000001">
    <property type="protein sequence ID" value="GLY64037.1"/>
    <property type="molecule type" value="Genomic_DNA"/>
</dbReference>
<dbReference type="GO" id="GO:0000155">
    <property type="term" value="F:phosphorelay sensor kinase activity"/>
    <property type="evidence" value="ECO:0007669"/>
    <property type="project" value="InterPro"/>
</dbReference>
<keyword evidence="9" id="KW-1133">Transmembrane helix</keyword>
<keyword evidence="9" id="KW-0472">Membrane</keyword>
<keyword evidence="9" id="KW-0812">Transmembrane</keyword>
<keyword evidence="8" id="KW-0902">Two-component regulatory system</keyword>
<dbReference type="GO" id="GO:0005524">
    <property type="term" value="F:ATP binding"/>
    <property type="evidence" value="ECO:0007669"/>
    <property type="project" value="UniProtKB-KW"/>
</dbReference>
<feature type="domain" description="Putative sensor" evidence="12">
    <location>
        <begin position="18"/>
        <end position="192"/>
    </location>
</feature>
<dbReference type="Gene3D" id="1.20.5.1930">
    <property type="match status" value="1"/>
</dbReference>
<dbReference type="GO" id="GO:0016020">
    <property type="term" value="C:membrane"/>
    <property type="evidence" value="ECO:0007669"/>
    <property type="project" value="InterPro"/>
</dbReference>
<dbReference type="Proteomes" id="UP001165136">
    <property type="component" value="Unassembled WGS sequence"/>
</dbReference>
<dbReference type="PANTHER" id="PTHR24421:SF10">
    <property type="entry name" value="NITRATE_NITRITE SENSOR PROTEIN NARQ"/>
    <property type="match status" value="1"/>
</dbReference>
<dbReference type="EC" id="2.7.13.3" evidence="2"/>
<feature type="domain" description="Signal transduction histidine kinase subgroup 3 dimerisation and phosphoacceptor" evidence="11">
    <location>
        <begin position="221"/>
        <end position="288"/>
    </location>
</feature>
<dbReference type="Pfam" id="PF13796">
    <property type="entry name" value="Sensor"/>
    <property type="match status" value="1"/>
</dbReference>
<proteinExistence type="predicted"/>
<evidence type="ECO:0000256" key="8">
    <source>
        <dbReference type="ARBA" id="ARBA00023012"/>
    </source>
</evidence>
<evidence type="ECO:0000259" key="11">
    <source>
        <dbReference type="Pfam" id="PF07730"/>
    </source>
</evidence>
<dbReference type="InterPro" id="IPR011712">
    <property type="entry name" value="Sig_transdc_His_kin_sub3_dim/P"/>
</dbReference>
<dbReference type="Gene3D" id="3.30.565.10">
    <property type="entry name" value="Histidine kinase-like ATPase, C-terminal domain"/>
    <property type="match status" value="1"/>
</dbReference>
<keyword evidence="6 13" id="KW-0418">Kinase</keyword>
<evidence type="ECO:0000259" key="12">
    <source>
        <dbReference type="Pfam" id="PF13796"/>
    </source>
</evidence>
<sequence>MDGLRGRIRLTGWGALLFVMSIVGIGVWICVVAAGSLVTVFVGVPLTLITVGWLRGLANWHRQWSAEKMGVEIERPYRPIPEGSLATRFATVAKDRATYRDLQWALVNSTAGLTLSILPFTMLAASVFYLSYPLLFTLTPPDVFRTPFGPWFTLDFAGSFAMCLLAPVWFGLFWWTTPALMRAYTRLTRTFLAPDEKQRLALRVAQLTESRAETVDAQAVELRRIERDLHDGAQARLVSLGMSLGMAETLLASNPDAAGELLAEARKATGLALSELRDLVRGIHPPVLADRGLDGAVRALALASPLPVEVSVDLPGRAPAPVESAVYFAVAEALTNAAKHSAASSAWVRLTYTDGRLGAMVGDDGRGGATQNPGGGLHGVERRLAAFDGTLVLASPVGGPTIVTMELPCVLSLAKTSPSSEMA</sequence>
<accession>A0A9W6QXU3</accession>
<keyword evidence="3" id="KW-0597">Phosphoprotein</keyword>
<evidence type="ECO:0000259" key="10">
    <source>
        <dbReference type="Pfam" id="PF02518"/>
    </source>
</evidence>
<evidence type="ECO:0000313" key="14">
    <source>
        <dbReference type="Proteomes" id="UP001165136"/>
    </source>
</evidence>
<keyword evidence="4" id="KW-0808">Transferase</keyword>
<name>A0A9W6QXU3_9PSEU</name>
<dbReference type="InterPro" id="IPR050482">
    <property type="entry name" value="Sensor_HK_TwoCompSys"/>
</dbReference>
<feature type="transmembrane region" description="Helical" evidence="9">
    <location>
        <begin position="40"/>
        <end position="58"/>
    </location>
</feature>
<evidence type="ECO:0000256" key="1">
    <source>
        <dbReference type="ARBA" id="ARBA00000085"/>
    </source>
</evidence>
<evidence type="ECO:0000256" key="4">
    <source>
        <dbReference type="ARBA" id="ARBA00022679"/>
    </source>
</evidence>
<evidence type="ECO:0000313" key="13">
    <source>
        <dbReference type="EMBL" id="GLY64037.1"/>
    </source>
</evidence>
<dbReference type="InterPro" id="IPR025828">
    <property type="entry name" value="Put_sensor_dom"/>
</dbReference>
<dbReference type="RefSeq" id="WP_285485800.1">
    <property type="nucleotide sequence ID" value="NZ_BSTI01000001.1"/>
</dbReference>
<evidence type="ECO:0000256" key="5">
    <source>
        <dbReference type="ARBA" id="ARBA00022741"/>
    </source>
</evidence>
<dbReference type="SUPFAM" id="SSF55874">
    <property type="entry name" value="ATPase domain of HSP90 chaperone/DNA topoisomerase II/histidine kinase"/>
    <property type="match status" value="1"/>
</dbReference>
<keyword evidence="7" id="KW-0067">ATP-binding</keyword>
<keyword evidence="14" id="KW-1185">Reference proteome</keyword>
<evidence type="ECO:0000256" key="6">
    <source>
        <dbReference type="ARBA" id="ARBA00022777"/>
    </source>
</evidence>
<dbReference type="InterPro" id="IPR036890">
    <property type="entry name" value="HATPase_C_sf"/>
</dbReference>
<reference evidence="13" key="1">
    <citation type="submission" date="2023-03" db="EMBL/GenBank/DDBJ databases">
        <title>Amycolatopsis taiwanensis NBRC 103393.</title>
        <authorList>
            <person name="Ichikawa N."/>
            <person name="Sato H."/>
            <person name="Tonouchi N."/>
        </authorList>
    </citation>
    <scope>NUCLEOTIDE SEQUENCE</scope>
    <source>
        <strain evidence="13">NBRC 103393</strain>
    </source>
</reference>
<dbReference type="Pfam" id="PF02518">
    <property type="entry name" value="HATPase_c"/>
    <property type="match status" value="1"/>
</dbReference>
<keyword evidence="5" id="KW-0547">Nucleotide-binding</keyword>
<dbReference type="GO" id="GO:0046983">
    <property type="term" value="F:protein dimerization activity"/>
    <property type="evidence" value="ECO:0007669"/>
    <property type="project" value="InterPro"/>
</dbReference>